<feature type="domain" description="DNA polymerase III beta sliding clamp N-terminal" evidence="10">
    <location>
        <begin position="1"/>
        <end position="119"/>
    </location>
</feature>
<accession>A0A1G2PKD3</accession>
<evidence type="ECO:0000256" key="2">
    <source>
        <dbReference type="ARBA" id="ARBA00010752"/>
    </source>
</evidence>
<reference evidence="13 14" key="1">
    <citation type="journal article" date="2016" name="Nat. Commun.">
        <title>Thousands of microbial genomes shed light on interconnected biogeochemical processes in an aquifer system.</title>
        <authorList>
            <person name="Anantharaman K."/>
            <person name="Brown C.T."/>
            <person name="Hug L.A."/>
            <person name="Sharon I."/>
            <person name="Castelle C.J."/>
            <person name="Probst A.J."/>
            <person name="Thomas B.C."/>
            <person name="Singh A."/>
            <person name="Wilkins M.J."/>
            <person name="Karaoz U."/>
            <person name="Brodie E.L."/>
            <person name="Williams K.H."/>
            <person name="Hubbard S.S."/>
            <person name="Banfield J.F."/>
        </authorList>
    </citation>
    <scope>NUCLEOTIDE SEQUENCE [LARGE SCALE GENOMIC DNA]</scope>
</reference>
<keyword evidence="6 9" id="KW-0235">DNA replication</keyword>
<dbReference type="InterPro" id="IPR001001">
    <property type="entry name" value="DNA_polIII_beta"/>
</dbReference>
<dbReference type="NCBIfam" id="TIGR00663">
    <property type="entry name" value="dnan"/>
    <property type="match status" value="1"/>
</dbReference>
<name>A0A1G2PKD3_9BACT</name>
<dbReference type="Pfam" id="PF02767">
    <property type="entry name" value="DNA_pol3_beta_2"/>
    <property type="match status" value="1"/>
</dbReference>
<keyword evidence="7 9" id="KW-0239">DNA-directed DNA polymerase</keyword>
<comment type="subcellular location">
    <subcellularLocation>
        <location evidence="1 9">Cytoplasm</location>
    </subcellularLocation>
</comment>
<dbReference type="Proteomes" id="UP000178646">
    <property type="component" value="Unassembled WGS sequence"/>
</dbReference>
<evidence type="ECO:0000256" key="4">
    <source>
        <dbReference type="ARBA" id="ARBA00022679"/>
    </source>
</evidence>
<dbReference type="PIRSF" id="PIRSF000804">
    <property type="entry name" value="DNA_pol_III_b"/>
    <property type="match status" value="1"/>
</dbReference>
<evidence type="ECO:0000313" key="14">
    <source>
        <dbReference type="Proteomes" id="UP000178646"/>
    </source>
</evidence>
<dbReference type="PANTHER" id="PTHR30478">
    <property type="entry name" value="DNA POLYMERASE III SUBUNIT BETA"/>
    <property type="match status" value="1"/>
</dbReference>
<evidence type="ECO:0000259" key="10">
    <source>
        <dbReference type="Pfam" id="PF00712"/>
    </source>
</evidence>
<evidence type="ECO:0000259" key="11">
    <source>
        <dbReference type="Pfam" id="PF02767"/>
    </source>
</evidence>
<evidence type="ECO:0000313" key="13">
    <source>
        <dbReference type="EMBL" id="OHA48784.1"/>
    </source>
</evidence>
<dbReference type="GO" id="GO:0003887">
    <property type="term" value="F:DNA-directed DNA polymerase activity"/>
    <property type="evidence" value="ECO:0007669"/>
    <property type="project" value="UniProtKB-UniRule"/>
</dbReference>
<protein>
    <recommendedName>
        <fullName evidence="9">Beta sliding clamp</fullName>
    </recommendedName>
</protein>
<comment type="subunit">
    <text evidence="9">Forms a ring-shaped head-to-tail homodimer around DNA.</text>
</comment>
<evidence type="ECO:0000256" key="9">
    <source>
        <dbReference type="PIRNR" id="PIRNR000804"/>
    </source>
</evidence>
<dbReference type="GO" id="GO:0006271">
    <property type="term" value="P:DNA strand elongation involved in DNA replication"/>
    <property type="evidence" value="ECO:0007669"/>
    <property type="project" value="TreeGrafter"/>
</dbReference>
<dbReference type="CDD" id="cd00140">
    <property type="entry name" value="beta_clamp"/>
    <property type="match status" value="1"/>
</dbReference>
<dbReference type="InterPro" id="IPR046938">
    <property type="entry name" value="DNA_clamp_sf"/>
</dbReference>
<dbReference type="EMBL" id="MHSU01000041">
    <property type="protein sequence ID" value="OHA48784.1"/>
    <property type="molecule type" value="Genomic_DNA"/>
</dbReference>
<comment type="caution">
    <text evidence="13">The sequence shown here is derived from an EMBL/GenBank/DDBJ whole genome shotgun (WGS) entry which is preliminary data.</text>
</comment>
<gene>
    <name evidence="13" type="ORF">A2W59_00480</name>
</gene>
<dbReference type="Gene3D" id="3.70.10.10">
    <property type="match status" value="1"/>
</dbReference>
<dbReference type="GO" id="GO:0003677">
    <property type="term" value="F:DNA binding"/>
    <property type="evidence" value="ECO:0007669"/>
    <property type="project" value="UniProtKB-UniRule"/>
</dbReference>
<dbReference type="Pfam" id="PF02768">
    <property type="entry name" value="DNA_pol3_beta_3"/>
    <property type="match status" value="1"/>
</dbReference>
<dbReference type="GO" id="GO:0005737">
    <property type="term" value="C:cytoplasm"/>
    <property type="evidence" value="ECO:0007669"/>
    <property type="project" value="UniProtKB-SubCell"/>
</dbReference>
<comment type="similarity">
    <text evidence="2 9">Belongs to the beta sliding clamp family.</text>
</comment>
<dbReference type="GO" id="GO:0009360">
    <property type="term" value="C:DNA polymerase III complex"/>
    <property type="evidence" value="ECO:0007669"/>
    <property type="project" value="InterPro"/>
</dbReference>
<evidence type="ECO:0000256" key="7">
    <source>
        <dbReference type="ARBA" id="ARBA00022932"/>
    </source>
</evidence>
<evidence type="ECO:0000259" key="12">
    <source>
        <dbReference type="Pfam" id="PF02768"/>
    </source>
</evidence>
<dbReference type="InterPro" id="IPR022637">
    <property type="entry name" value="DNA_polIII_beta_cen"/>
</dbReference>
<feature type="domain" description="DNA polymerase III beta sliding clamp central" evidence="11">
    <location>
        <begin position="161"/>
        <end position="242"/>
    </location>
</feature>
<comment type="function">
    <text evidence="9">Confers DNA tethering and processivity to DNA polymerases and other proteins. Acts as a clamp, forming a ring around DNA (a reaction catalyzed by the clamp-loading complex) which diffuses in an ATP-independent manner freely and bidirectionally along dsDNA. Initially characterized for its ability to contact the catalytic subunit of DNA polymerase III (Pol III), a complex, multichain enzyme responsible for most of the replicative synthesis in bacteria; Pol III exhibits 3'-5' exonuclease proofreading activity. The beta chain is required for initiation of replication as well as for processivity of DNA replication.</text>
</comment>
<keyword evidence="3 9" id="KW-0963">Cytoplasm</keyword>
<dbReference type="GO" id="GO:0008408">
    <property type="term" value="F:3'-5' exonuclease activity"/>
    <property type="evidence" value="ECO:0007669"/>
    <property type="project" value="InterPro"/>
</dbReference>
<evidence type="ECO:0000256" key="3">
    <source>
        <dbReference type="ARBA" id="ARBA00022490"/>
    </source>
</evidence>
<evidence type="ECO:0000256" key="1">
    <source>
        <dbReference type="ARBA" id="ARBA00004496"/>
    </source>
</evidence>
<evidence type="ECO:0000256" key="8">
    <source>
        <dbReference type="ARBA" id="ARBA00023125"/>
    </source>
</evidence>
<keyword evidence="5 9" id="KW-0548">Nucleotidyltransferase</keyword>
<evidence type="ECO:0000256" key="6">
    <source>
        <dbReference type="ARBA" id="ARBA00022705"/>
    </source>
</evidence>
<dbReference type="InterPro" id="IPR022635">
    <property type="entry name" value="DNA_polIII_beta_C"/>
</dbReference>
<organism evidence="13 14">
    <name type="scientific">Candidatus Terrybacteria bacterium RIFCSPHIGHO2_02_41_19</name>
    <dbReference type="NCBI Taxonomy" id="1802364"/>
    <lineage>
        <taxon>Bacteria</taxon>
        <taxon>Candidatus Terryibacteriota</taxon>
    </lineage>
</organism>
<dbReference type="Gene3D" id="3.10.150.10">
    <property type="entry name" value="DNA Polymerase III, subunit A, domain 2"/>
    <property type="match status" value="1"/>
</dbReference>
<keyword evidence="8" id="KW-0238">DNA-binding</keyword>
<dbReference type="Pfam" id="PF00712">
    <property type="entry name" value="DNA_pol3_beta"/>
    <property type="match status" value="1"/>
</dbReference>
<evidence type="ECO:0000256" key="5">
    <source>
        <dbReference type="ARBA" id="ARBA00022695"/>
    </source>
</evidence>
<keyword evidence="4 9" id="KW-0808">Transferase</keyword>
<proteinExistence type="inferred from homology"/>
<dbReference type="SMART" id="SM00480">
    <property type="entry name" value="POL3Bc"/>
    <property type="match status" value="1"/>
</dbReference>
<feature type="domain" description="DNA polymerase III beta sliding clamp C-terminal" evidence="12">
    <location>
        <begin position="245"/>
        <end position="364"/>
    </location>
</feature>
<dbReference type="AlphaFoldDB" id="A0A1G2PKD3"/>
<sequence length="366" mass="41265">MKLICFKKDLKEAVSICDKISGKNLNLPILSNILLDANGKDFKLISTNLELGVEIIIPAKIENKGKIIIPVSIFNSFLSNISENNQINLEVQNNNLIISTNNNSTFIKSQPFDDFPNLPKLKSDNKFSIPIIDFISGLKTVFYACSLSIIKPEISSVYLYSNKTNMLTFAATDSFRLAEKKLNYFFPELGQILIPFKTVVEIIRIFEGKEGRIDVLFNKNQINIIKENIIFISRLTDGVFPDYNQIIPKKFTTDVVINKDFFINSLKISGVFSGKLNELNVAVNPEDSFFVIKTSNNELGENISKIPAKITGESVKITFNYKYIYDCLSNINSEEIILRFSGEGKPLLITGAQDNTFQYLVMPMSV</sequence>
<dbReference type="PANTHER" id="PTHR30478:SF0">
    <property type="entry name" value="BETA SLIDING CLAMP"/>
    <property type="match status" value="1"/>
</dbReference>
<dbReference type="InterPro" id="IPR022634">
    <property type="entry name" value="DNA_polIII_beta_N"/>
</dbReference>
<dbReference type="SUPFAM" id="SSF55979">
    <property type="entry name" value="DNA clamp"/>
    <property type="match status" value="3"/>
</dbReference>